<dbReference type="InterPro" id="IPR036291">
    <property type="entry name" value="NAD(P)-bd_dom_sf"/>
</dbReference>
<gene>
    <name evidence="2" type="ORF">GCM10009789_54240</name>
</gene>
<organism evidence="2 3">
    <name type="scientific">Kribbella sancticallisti</name>
    <dbReference type="NCBI Taxonomy" id="460087"/>
    <lineage>
        <taxon>Bacteria</taxon>
        <taxon>Bacillati</taxon>
        <taxon>Actinomycetota</taxon>
        <taxon>Actinomycetes</taxon>
        <taxon>Propionibacteriales</taxon>
        <taxon>Kribbellaceae</taxon>
        <taxon>Kribbella</taxon>
    </lineage>
</organism>
<comment type="caution">
    <text evidence="2">The sequence shown here is derived from an EMBL/GenBank/DDBJ whole genome shotgun (WGS) entry which is preliminary data.</text>
</comment>
<dbReference type="InterPro" id="IPR050177">
    <property type="entry name" value="Lipid_A_modif_metabolic_enz"/>
</dbReference>
<accession>A0ABP4PWF2</accession>
<dbReference type="Gene3D" id="3.40.50.720">
    <property type="entry name" value="NAD(P)-binding Rossmann-like Domain"/>
    <property type="match status" value="1"/>
</dbReference>
<protein>
    <submittedName>
        <fullName evidence="2">NAD-dependent epimerase/dehydratase family protein</fullName>
    </submittedName>
</protein>
<dbReference type="RefSeq" id="WP_344218717.1">
    <property type="nucleotide sequence ID" value="NZ_BAAAOS010000039.1"/>
</dbReference>
<dbReference type="InterPro" id="IPR001509">
    <property type="entry name" value="Epimerase_deHydtase"/>
</dbReference>
<name>A0ABP4PWF2_9ACTN</name>
<evidence type="ECO:0000313" key="2">
    <source>
        <dbReference type="EMBL" id="GAA1593401.1"/>
    </source>
</evidence>
<dbReference type="Proteomes" id="UP001500393">
    <property type="component" value="Unassembled WGS sequence"/>
</dbReference>
<proteinExistence type="predicted"/>
<dbReference type="PANTHER" id="PTHR43245">
    <property type="entry name" value="BIFUNCTIONAL POLYMYXIN RESISTANCE PROTEIN ARNA"/>
    <property type="match status" value="1"/>
</dbReference>
<sequence length="335" mass="35759">MAQVVMVTGVSRDAGARCARRLAADPEIETVIGIDVVPPRAELGRVRFVRADIRNPVIAKVIAGEDVDTVVHTGVVATPGSAGGRSSMKEINVIGTMQLLAACQKAPGVRKLVVKSSTTVYGAGPRDPAMFTEEMAPRAIHQTGLSKDAVEVEGYVRGFARRRPDVCVTTLRMANWIGPQIDSPITRYFALPVIPTVLGHDARLQFLHENDGVRAIHHATVNDLPGTFNLAGDGVLSLSQAIRRLGRPALRLPTFTAASTAAVVRRARIADFSPDQITFLTYGRAVDTTRMRSEFGFEPEYTTAGAFDDFRATLGTGAMTAASRLLAAGLGAVRG</sequence>
<keyword evidence="3" id="KW-1185">Reference proteome</keyword>
<feature type="domain" description="NAD-dependent epimerase/dehydratase" evidence="1">
    <location>
        <begin position="5"/>
        <end position="230"/>
    </location>
</feature>
<reference evidence="3" key="1">
    <citation type="journal article" date="2019" name="Int. J. Syst. Evol. Microbiol.">
        <title>The Global Catalogue of Microorganisms (GCM) 10K type strain sequencing project: providing services to taxonomists for standard genome sequencing and annotation.</title>
        <authorList>
            <consortium name="The Broad Institute Genomics Platform"/>
            <consortium name="The Broad Institute Genome Sequencing Center for Infectious Disease"/>
            <person name="Wu L."/>
            <person name="Ma J."/>
        </authorList>
    </citation>
    <scope>NUCLEOTIDE SEQUENCE [LARGE SCALE GENOMIC DNA]</scope>
    <source>
        <strain evidence="3">JCM 14969</strain>
    </source>
</reference>
<evidence type="ECO:0000313" key="3">
    <source>
        <dbReference type="Proteomes" id="UP001500393"/>
    </source>
</evidence>
<dbReference type="EMBL" id="BAAAOS010000039">
    <property type="protein sequence ID" value="GAA1593401.1"/>
    <property type="molecule type" value="Genomic_DNA"/>
</dbReference>
<dbReference type="PANTHER" id="PTHR43245:SF52">
    <property type="entry name" value="NAD-DEPENDENT EPIMERASE_DEHYDRATASE"/>
    <property type="match status" value="1"/>
</dbReference>
<evidence type="ECO:0000259" key="1">
    <source>
        <dbReference type="Pfam" id="PF01370"/>
    </source>
</evidence>
<dbReference type="Pfam" id="PF01370">
    <property type="entry name" value="Epimerase"/>
    <property type="match status" value="1"/>
</dbReference>
<dbReference type="SUPFAM" id="SSF51735">
    <property type="entry name" value="NAD(P)-binding Rossmann-fold domains"/>
    <property type="match status" value="1"/>
</dbReference>